<dbReference type="EMBL" id="BARW01013077">
    <property type="protein sequence ID" value="GAI75871.1"/>
    <property type="molecule type" value="Genomic_DNA"/>
</dbReference>
<gene>
    <name evidence="1" type="ORF">S12H4_24215</name>
</gene>
<organism evidence="1">
    <name type="scientific">marine sediment metagenome</name>
    <dbReference type="NCBI Taxonomy" id="412755"/>
    <lineage>
        <taxon>unclassified sequences</taxon>
        <taxon>metagenomes</taxon>
        <taxon>ecological metagenomes</taxon>
    </lineage>
</organism>
<name>X1S9S6_9ZZZZ</name>
<evidence type="ECO:0000313" key="1">
    <source>
        <dbReference type="EMBL" id="GAI75871.1"/>
    </source>
</evidence>
<sequence length="109" mass="12503">MIDTQIHVAIKSYKRAGRVKTLVPFPFAWVWAPESQGDEYREHYGDRVITIPDELDGNLGRKQNAILDRAPCPWVLLLDDDIPRIGYWEARLAQGPPRLQKSQSLPHSL</sequence>
<comment type="caution">
    <text evidence="1">The sequence shown here is derived from an EMBL/GenBank/DDBJ whole genome shotgun (WGS) entry which is preliminary data.</text>
</comment>
<proteinExistence type="predicted"/>
<reference evidence="1" key="1">
    <citation type="journal article" date="2014" name="Front. Microbiol.">
        <title>High frequency of phylogenetically diverse reductive dehalogenase-homologous genes in deep subseafloor sedimentary metagenomes.</title>
        <authorList>
            <person name="Kawai M."/>
            <person name="Futagami T."/>
            <person name="Toyoda A."/>
            <person name="Takaki Y."/>
            <person name="Nishi S."/>
            <person name="Hori S."/>
            <person name="Arai W."/>
            <person name="Tsubouchi T."/>
            <person name="Morono Y."/>
            <person name="Uchiyama I."/>
            <person name="Ito T."/>
            <person name="Fujiyama A."/>
            <person name="Inagaki F."/>
            <person name="Takami H."/>
        </authorList>
    </citation>
    <scope>NUCLEOTIDE SEQUENCE</scope>
    <source>
        <strain evidence="1">Expedition CK06-06</strain>
    </source>
</reference>
<dbReference type="AlphaFoldDB" id="X1S9S6"/>
<protein>
    <submittedName>
        <fullName evidence="1">Uncharacterized protein</fullName>
    </submittedName>
</protein>
<accession>X1S9S6</accession>